<feature type="domain" description="Transposase IS66 zinc-finger binding" evidence="1">
    <location>
        <begin position="37"/>
        <end position="77"/>
    </location>
</feature>
<evidence type="ECO:0000313" key="2">
    <source>
        <dbReference type="EMBL" id="GEC16805.1"/>
    </source>
</evidence>
<comment type="caution">
    <text evidence="2">The sequence shown here is derived from an EMBL/GenBank/DDBJ whole genome shotgun (WGS) entry which is preliminary data.</text>
</comment>
<proteinExistence type="predicted"/>
<protein>
    <recommendedName>
        <fullName evidence="1">Transposase IS66 zinc-finger binding domain-containing protein</fullName>
    </recommendedName>
</protein>
<evidence type="ECO:0000313" key="3">
    <source>
        <dbReference type="Proteomes" id="UP000318825"/>
    </source>
</evidence>
<reference evidence="2 3" key="1">
    <citation type="submission" date="2019-06" db="EMBL/GenBank/DDBJ databases">
        <title>Whole genome shotgun sequence of Nitrobacter winogradskyi NBRC 14297.</title>
        <authorList>
            <person name="Hosoyama A."/>
            <person name="Uohara A."/>
            <person name="Ohji S."/>
            <person name="Ichikawa N."/>
        </authorList>
    </citation>
    <scope>NUCLEOTIDE SEQUENCE [LARGE SCALE GENOMIC DNA]</scope>
    <source>
        <strain evidence="2 3">NBRC 14297</strain>
    </source>
</reference>
<dbReference type="AlphaFoldDB" id="A0A4Y3WDU4"/>
<organism evidence="2 3">
    <name type="scientific">Nitrobacter winogradskyi</name>
    <name type="common">Nitrobacter agilis</name>
    <dbReference type="NCBI Taxonomy" id="913"/>
    <lineage>
        <taxon>Bacteria</taxon>
        <taxon>Pseudomonadati</taxon>
        <taxon>Pseudomonadota</taxon>
        <taxon>Alphaproteobacteria</taxon>
        <taxon>Hyphomicrobiales</taxon>
        <taxon>Nitrobacteraceae</taxon>
        <taxon>Nitrobacter</taxon>
    </lineage>
</organism>
<name>A0A4Y3WDU4_NITWI</name>
<sequence>MRVAKTTTVQGFVRKRAAARQTFPVHLPRERVVIEPPTACACWGGNRLRKLGEDVTQTLEVIPRQWNVIETVREKFSDCACPYA</sequence>
<gene>
    <name evidence="2" type="ORF">NWI01_26970</name>
</gene>
<dbReference type="EMBL" id="BJNF01000078">
    <property type="protein sequence ID" value="GEC16805.1"/>
    <property type="molecule type" value="Genomic_DNA"/>
</dbReference>
<dbReference type="Proteomes" id="UP000318825">
    <property type="component" value="Unassembled WGS sequence"/>
</dbReference>
<dbReference type="InterPro" id="IPR024474">
    <property type="entry name" value="Znf_dom_IS66"/>
</dbReference>
<dbReference type="Pfam" id="PF13005">
    <property type="entry name" value="zf-IS66"/>
    <property type="match status" value="1"/>
</dbReference>
<evidence type="ECO:0000259" key="1">
    <source>
        <dbReference type="Pfam" id="PF13005"/>
    </source>
</evidence>
<accession>A0A4Y3WDU4</accession>